<keyword evidence="1" id="KW-0433">Leucine-rich repeat</keyword>
<dbReference type="Proteomes" id="UP000323594">
    <property type="component" value="Chromosome"/>
</dbReference>
<dbReference type="InterPro" id="IPR032675">
    <property type="entry name" value="LRR_dom_sf"/>
</dbReference>
<organism evidence="3 4">
    <name type="scientific">Treponema phagedenis</name>
    <dbReference type="NCBI Taxonomy" id="162"/>
    <lineage>
        <taxon>Bacteria</taxon>
        <taxon>Pseudomonadati</taxon>
        <taxon>Spirochaetota</taxon>
        <taxon>Spirochaetia</taxon>
        <taxon>Spirochaetales</taxon>
        <taxon>Treponemataceae</taxon>
        <taxon>Treponema</taxon>
    </lineage>
</organism>
<accession>A0AAE6IT81</accession>
<reference evidence="3 4" key="1">
    <citation type="submission" date="2019-08" db="EMBL/GenBank/DDBJ databases">
        <authorList>
            <person name="Kuhnert P."/>
        </authorList>
    </citation>
    <scope>NUCLEOTIDE SEQUENCE [LARGE SCALE GENOMIC DNA]</scope>
    <source>
        <strain evidence="3 4">B36.5</strain>
    </source>
</reference>
<dbReference type="AlphaFoldDB" id="A0AAE6IT81"/>
<keyword evidence="2" id="KW-0677">Repeat</keyword>
<dbReference type="InterPro" id="IPR025875">
    <property type="entry name" value="Leu-rich_rpt_4"/>
</dbReference>
<protein>
    <recommendedName>
        <fullName evidence="5">Leucine Rich Repeat protein</fullName>
    </recommendedName>
</protein>
<dbReference type="Gene3D" id="3.80.10.10">
    <property type="entry name" value="Ribonuclease Inhibitor"/>
    <property type="match status" value="1"/>
</dbReference>
<evidence type="ECO:0000256" key="1">
    <source>
        <dbReference type="ARBA" id="ARBA00022614"/>
    </source>
</evidence>
<dbReference type="GO" id="GO:0035591">
    <property type="term" value="F:signaling adaptor activity"/>
    <property type="evidence" value="ECO:0007669"/>
    <property type="project" value="TreeGrafter"/>
</dbReference>
<dbReference type="SUPFAM" id="SSF52058">
    <property type="entry name" value="L domain-like"/>
    <property type="match status" value="1"/>
</dbReference>
<sequence length="274" mass="31026">MDKIRMRTNAGSIKLRVTTKDGSPCELWNGGKKIAELQSDNWENIAVQNNAEEIIIKGYDIQELYCCGSKLTALDISGLTSLKELYCQYNQLTSLAVSGLTSLQWLDCYDNQLTELDVNGCTSLRLLDCYDNQLTELDVSGLTSLQYLKCYGNQLTTLNLSGCASLEELECYRNRLTKLNLSSCTSFQWLYCDNNKLTAEAFKKLFEDLPENKGVYCEAVLHTDGDSNYKDFSQPPELVAAFKQAKAKGWRLYKINNDDLMELWNKKRTTAKKG</sequence>
<dbReference type="PANTHER" id="PTHR47566">
    <property type="match status" value="1"/>
</dbReference>
<evidence type="ECO:0008006" key="5">
    <source>
        <dbReference type="Google" id="ProtNLM"/>
    </source>
</evidence>
<dbReference type="RefSeq" id="WP_148884492.1">
    <property type="nucleotide sequence ID" value="NZ_CP042817.1"/>
</dbReference>
<dbReference type="Pfam" id="PF12799">
    <property type="entry name" value="LRR_4"/>
    <property type="match status" value="1"/>
</dbReference>
<dbReference type="InterPro" id="IPR052574">
    <property type="entry name" value="CDIRP"/>
</dbReference>
<gene>
    <name evidence="3" type="ORF">FUT82_05340</name>
</gene>
<evidence type="ECO:0000256" key="2">
    <source>
        <dbReference type="ARBA" id="ARBA00022737"/>
    </source>
</evidence>
<name>A0AAE6IT81_TREPH</name>
<evidence type="ECO:0000313" key="4">
    <source>
        <dbReference type="Proteomes" id="UP000323594"/>
    </source>
</evidence>
<dbReference type="PANTHER" id="PTHR47566:SF1">
    <property type="entry name" value="PROTEIN NUD1"/>
    <property type="match status" value="1"/>
</dbReference>
<proteinExistence type="predicted"/>
<evidence type="ECO:0000313" key="3">
    <source>
        <dbReference type="EMBL" id="QEJ97480.1"/>
    </source>
</evidence>
<dbReference type="EMBL" id="CP042817">
    <property type="protein sequence ID" value="QEJ97480.1"/>
    <property type="molecule type" value="Genomic_DNA"/>
</dbReference>